<dbReference type="InterPro" id="IPR057601">
    <property type="entry name" value="Oar-like_b-barrel"/>
</dbReference>
<keyword evidence="4" id="KW-0812">Transmembrane</keyword>
<keyword evidence="6" id="KW-0998">Cell outer membrane</keyword>
<feature type="signal peptide" evidence="7">
    <location>
        <begin position="1"/>
        <end position="33"/>
    </location>
</feature>
<dbReference type="GO" id="GO:0030246">
    <property type="term" value="F:carbohydrate binding"/>
    <property type="evidence" value="ECO:0007669"/>
    <property type="project" value="InterPro"/>
</dbReference>
<dbReference type="Gene3D" id="2.40.170.20">
    <property type="entry name" value="TonB-dependent receptor, beta-barrel domain"/>
    <property type="match status" value="1"/>
</dbReference>
<dbReference type="InterPro" id="IPR039426">
    <property type="entry name" value="TonB-dep_rcpt-like"/>
</dbReference>
<evidence type="ECO:0000256" key="5">
    <source>
        <dbReference type="ARBA" id="ARBA00023136"/>
    </source>
</evidence>
<dbReference type="GO" id="GO:0044718">
    <property type="term" value="P:siderophore transmembrane transport"/>
    <property type="evidence" value="ECO:0007669"/>
    <property type="project" value="TreeGrafter"/>
</dbReference>
<keyword evidence="2" id="KW-0813">Transport</keyword>
<evidence type="ECO:0000259" key="8">
    <source>
        <dbReference type="Pfam" id="PF25183"/>
    </source>
</evidence>
<keyword evidence="9" id="KW-0675">Receptor</keyword>
<accession>A0A1Y5Q117</accession>
<dbReference type="InterPro" id="IPR013784">
    <property type="entry name" value="Carb-bd-like_fold"/>
</dbReference>
<feature type="chain" id="PRO_5013051446" evidence="7">
    <location>
        <begin position="34"/>
        <end position="990"/>
    </location>
</feature>
<evidence type="ECO:0000256" key="4">
    <source>
        <dbReference type="ARBA" id="ARBA00022692"/>
    </source>
</evidence>
<evidence type="ECO:0000256" key="6">
    <source>
        <dbReference type="ARBA" id="ARBA00023237"/>
    </source>
</evidence>
<dbReference type="EMBL" id="FLTS01000001">
    <property type="protein sequence ID" value="SBV35979.1"/>
    <property type="molecule type" value="Genomic_DNA"/>
</dbReference>
<dbReference type="PANTHER" id="PTHR30069">
    <property type="entry name" value="TONB-DEPENDENT OUTER MEMBRANE RECEPTOR"/>
    <property type="match status" value="1"/>
</dbReference>
<dbReference type="PANTHER" id="PTHR30069:SF46">
    <property type="entry name" value="OAR PROTEIN"/>
    <property type="match status" value="1"/>
</dbReference>
<feature type="domain" description="TonB-dependent transporter Oar-like beta-barrel" evidence="8">
    <location>
        <begin position="350"/>
        <end position="888"/>
    </location>
</feature>
<evidence type="ECO:0000256" key="7">
    <source>
        <dbReference type="SAM" id="SignalP"/>
    </source>
</evidence>
<organism evidence="9">
    <name type="scientific">uncultured Stenotrophomonas sp</name>
    <dbReference type="NCBI Taxonomy" id="165438"/>
    <lineage>
        <taxon>Bacteria</taxon>
        <taxon>Pseudomonadati</taxon>
        <taxon>Pseudomonadota</taxon>
        <taxon>Gammaproteobacteria</taxon>
        <taxon>Lysobacterales</taxon>
        <taxon>Lysobacteraceae</taxon>
        <taxon>Stenotrophomonas</taxon>
        <taxon>environmental samples</taxon>
    </lineage>
</organism>
<dbReference type="Gene3D" id="2.60.40.1120">
    <property type="entry name" value="Carboxypeptidase-like, regulatory domain"/>
    <property type="match status" value="1"/>
</dbReference>
<keyword evidence="3" id="KW-1134">Transmembrane beta strand</keyword>
<evidence type="ECO:0000256" key="2">
    <source>
        <dbReference type="ARBA" id="ARBA00022448"/>
    </source>
</evidence>
<keyword evidence="7" id="KW-0732">Signal</keyword>
<reference evidence="9" key="1">
    <citation type="submission" date="2016-03" db="EMBL/GenBank/DDBJ databases">
        <authorList>
            <person name="Ploux O."/>
        </authorList>
    </citation>
    <scope>NUCLEOTIDE SEQUENCE</scope>
    <source>
        <strain evidence="9">UC10</strain>
    </source>
</reference>
<keyword evidence="5" id="KW-0472">Membrane</keyword>
<dbReference type="SUPFAM" id="SSF49452">
    <property type="entry name" value="Starch-binding domain-like"/>
    <property type="match status" value="1"/>
</dbReference>
<dbReference type="InterPro" id="IPR036942">
    <property type="entry name" value="Beta-barrel_TonB_sf"/>
</dbReference>
<evidence type="ECO:0000256" key="3">
    <source>
        <dbReference type="ARBA" id="ARBA00022452"/>
    </source>
</evidence>
<feature type="domain" description="TonB-dependent transporter Oar-like beta-barrel" evidence="8">
    <location>
        <begin position="260"/>
        <end position="330"/>
    </location>
</feature>
<dbReference type="GO" id="GO:0015344">
    <property type="term" value="F:siderophore uptake transmembrane transporter activity"/>
    <property type="evidence" value="ECO:0007669"/>
    <property type="project" value="TreeGrafter"/>
</dbReference>
<protein>
    <submittedName>
        <fullName evidence="9">TonB-dependent receptor</fullName>
    </submittedName>
</protein>
<dbReference type="Pfam" id="PF25183">
    <property type="entry name" value="OMP_b-brl_4"/>
    <property type="match status" value="2"/>
</dbReference>
<gene>
    <name evidence="9" type="ORF">STPYR_10909</name>
</gene>
<name>A0A1Y5Q117_9GAMM</name>
<dbReference type="GO" id="GO:0009279">
    <property type="term" value="C:cell outer membrane"/>
    <property type="evidence" value="ECO:0007669"/>
    <property type="project" value="UniProtKB-SubCell"/>
</dbReference>
<dbReference type="Pfam" id="PF13620">
    <property type="entry name" value="CarboxypepD_reg"/>
    <property type="match status" value="1"/>
</dbReference>
<comment type="subcellular location">
    <subcellularLocation>
        <location evidence="1">Cell outer membrane</location>
        <topology evidence="1">Multi-pass membrane protein</topology>
    </subcellularLocation>
</comment>
<dbReference type="SUPFAM" id="SSF56935">
    <property type="entry name" value="Porins"/>
    <property type="match status" value="1"/>
</dbReference>
<evidence type="ECO:0000313" key="9">
    <source>
        <dbReference type="EMBL" id="SBV35979.1"/>
    </source>
</evidence>
<dbReference type="AlphaFoldDB" id="A0A1Y5Q117"/>
<evidence type="ECO:0000256" key="1">
    <source>
        <dbReference type="ARBA" id="ARBA00004571"/>
    </source>
</evidence>
<sequence length="990" mass="109714">MNRHTTRKTRPSRKLLSCALASCLLLGAAPAFTQSTGATIRGQVMADSAPAGQARVTATNLATGLSRSVQSTASGNYALAGLPPGTYRVDVEAGGASSSQNITVQVGQTATMNLGVGGVAESGQGGAATTLDAVQVTAQAPVETRTSEIATYVTARQIDALPQNTRNFLAFADTAPGVQFITDASGNTRVRSGAQSANAVNVFIDGVGQKNYVTTGGISGQDTSRGNPFPQSAIGEYKVITQNYKAEYDQLSSAAIVAATRSGSNEFEGSFFWDHTSTDWRSRSRFERRDGATKAESKQEQYGVSFGGPIIRDTAHFFVAYEAKEYLTPRTFNLGRGRAPSELPADLQAQYGTGTHTSPFKEDLYFGKIDWLFGENHYFELTAKYRDESETIQVQDQRLPPAATLNENNEKRVDLRYQFSTYNWLNDAHLTYEDAFWSPRPANFEPGYFLSDGNWWDTIVRSGGGDNYQDKGQKGWSFQDDLTFQGWEGHTVKMGVKYKQVELQTLEQNKYNPQFYYDINESLSVPTHVEFGAPVAGFGNGTVESKNRQFGLYIQDDWEVNEHLTVNLGVRWDYERTPSHEDYVTPAEVVSALQASNTNLPGSGIDINDYISTGGNRKPDKDNWAPRLGFSYDIDGDQRHVVFGGAGRSYDRNLFDYLQNEVSKASWGQYTYDFNTPMHPCDPATAATCRAWDPRYLDPEFLRASSVAGTREVFLNNNRLEVPYSDQFSLGMRNTFEISGNDWNTEVAYSYVRSHDGIAFLLGNRLADGRFFPATPADATDPPPWGAGFAPFSNLILAQNALETKSKSVYLKLEKPYTSQSRWGVTLAYTHTDSEQNSPLDGWPGAFNAEHIGDYGWFPGKVPENRVVLTGIWDGPWGMTFSGKGTWADATPRYYQNCNVSAWAYCHFDSYTPDEDFKQLDLAMEKVWDTGSDIRLRIRGDVLNAFNWSNYDGYEDWRGGAGEPQNPAWGTPTTIAMPTRTFKLSFGLDW</sequence>
<proteinExistence type="predicted"/>